<keyword evidence="7 10" id="KW-0472">Membrane</keyword>
<evidence type="ECO:0000256" key="6">
    <source>
        <dbReference type="ARBA" id="ARBA00023077"/>
    </source>
</evidence>
<evidence type="ECO:0000256" key="10">
    <source>
        <dbReference type="PROSITE-ProRule" id="PRU01360"/>
    </source>
</evidence>
<dbReference type="EMBL" id="PQVH01000008">
    <property type="protein sequence ID" value="TFW71625.1"/>
    <property type="molecule type" value="Genomic_DNA"/>
</dbReference>
<dbReference type="AlphaFoldDB" id="A0A4Y9VRH5"/>
<organism evidence="15 16">
    <name type="scientific">Methylotenera oryzisoli</name>
    <dbReference type="NCBI Taxonomy" id="2080758"/>
    <lineage>
        <taxon>Bacteria</taxon>
        <taxon>Pseudomonadati</taxon>
        <taxon>Pseudomonadota</taxon>
        <taxon>Betaproteobacteria</taxon>
        <taxon>Nitrosomonadales</taxon>
        <taxon>Methylophilaceae</taxon>
        <taxon>Methylotenera</taxon>
    </lineage>
</organism>
<feature type="region of interest" description="Disordered" evidence="12">
    <location>
        <begin position="401"/>
        <end position="425"/>
    </location>
</feature>
<evidence type="ECO:0000313" key="15">
    <source>
        <dbReference type="EMBL" id="TFW71625.1"/>
    </source>
</evidence>
<evidence type="ECO:0000256" key="8">
    <source>
        <dbReference type="ARBA" id="ARBA00023170"/>
    </source>
</evidence>
<dbReference type="InterPro" id="IPR000531">
    <property type="entry name" value="Beta-barrel_TonB"/>
</dbReference>
<keyword evidence="9 10" id="KW-0998">Cell outer membrane</keyword>
<dbReference type="PROSITE" id="PS52016">
    <property type="entry name" value="TONB_DEPENDENT_REC_3"/>
    <property type="match status" value="1"/>
</dbReference>
<evidence type="ECO:0000256" key="11">
    <source>
        <dbReference type="RuleBase" id="RU003357"/>
    </source>
</evidence>
<feature type="domain" description="TonB-dependent receptor-like beta-barrel" evidence="13">
    <location>
        <begin position="677"/>
        <end position="1197"/>
    </location>
</feature>
<evidence type="ECO:0000256" key="1">
    <source>
        <dbReference type="ARBA" id="ARBA00004571"/>
    </source>
</evidence>
<dbReference type="Gene3D" id="2.40.170.20">
    <property type="entry name" value="TonB-dependent receptor, beta-barrel domain"/>
    <property type="match status" value="2"/>
</dbReference>
<proteinExistence type="inferred from homology"/>
<evidence type="ECO:0000256" key="7">
    <source>
        <dbReference type="ARBA" id="ARBA00023136"/>
    </source>
</evidence>
<dbReference type="Gene3D" id="2.170.130.10">
    <property type="entry name" value="TonB-dependent receptor, plug domain"/>
    <property type="match status" value="1"/>
</dbReference>
<dbReference type="InterPro" id="IPR037066">
    <property type="entry name" value="Plug_dom_sf"/>
</dbReference>
<evidence type="ECO:0000256" key="9">
    <source>
        <dbReference type="ARBA" id="ARBA00023237"/>
    </source>
</evidence>
<dbReference type="OrthoDB" id="98353at2"/>
<dbReference type="PANTHER" id="PTHR30069:SF39">
    <property type="entry name" value="BLL6183 PROTEIN"/>
    <property type="match status" value="1"/>
</dbReference>
<accession>A0A4Y9VRH5</accession>
<protein>
    <submittedName>
        <fullName evidence="15">TonB-dependent receptor</fullName>
    </submittedName>
</protein>
<comment type="caution">
    <text evidence="15">The sequence shown here is derived from an EMBL/GenBank/DDBJ whole genome shotgun (WGS) entry which is preliminary data.</text>
</comment>
<dbReference type="InterPro" id="IPR012910">
    <property type="entry name" value="Plug_dom"/>
</dbReference>
<feature type="domain" description="TonB-dependent receptor plug" evidence="14">
    <location>
        <begin position="145"/>
        <end position="258"/>
    </location>
</feature>
<dbReference type="InterPro" id="IPR039426">
    <property type="entry name" value="TonB-dep_rcpt-like"/>
</dbReference>
<comment type="similarity">
    <text evidence="2 10 11">Belongs to the TonB-dependent receptor family.</text>
</comment>
<keyword evidence="4 10" id="KW-1134">Transmembrane beta strand</keyword>
<dbReference type="GO" id="GO:0015344">
    <property type="term" value="F:siderophore uptake transmembrane transporter activity"/>
    <property type="evidence" value="ECO:0007669"/>
    <property type="project" value="TreeGrafter"/>
</dbReference>
<gene>
    <name evidence="15" type="ORF">C3Y98_05920</name>
</gene>
<evidence type="ECO:0000259" key="14">
    <source>
        <dbReference type="Pfam" id="PF07715"/>
    </source>
</evidence>
<evidence type="ECO:0000313" key="16">
    <source>
        <dbReference type="Proteomes" id="UP000297706"/>
    </source>
</evidence>
<dbReference type="Proteomes" id="UP000297706">
    <property type="component" value="Unassembled WGS sequence"/>
</dbReference>
<dbReference type="Pfam" id="PF00593">
    <property type="entry name" value="TonB_dep_Rec_b-barrel"/>
    <property type="match status" value="1"/>
</dbReference>
<reference evidence="15 16" key="1">
    <citation type="submission" date="2018-02" db="EMBL/GenBank/DDBJ databases">
        <title>A novel lanthanide dependent methylotroph, Methylotenera sp. La3113.</title>
        <authorList>
            <person name="Lv H."/>
            <person name="Tani A."/>
        </authorList>
    </citation>
    <scope>NUCLEOTIDE SEQUENCE [LARGE SCALE GENOMIC DNA]</scope>
    <source>
        <strain evidence="15 16">La3113</strain>
    </source>
</reference>
<keyword evidence="3 10" id="KW-0813">Transport</keyword>
<dbReference type="GO" id="GO:0044718">
    <property type="term" value="P:siderophore transmembrane transport"/>
    <property type="evidence" value="ECO:0007669"/>
    <property type="project" value="TreeGrafter"/>
</dbReference>
<evidence type="ECO:0000256" key="4">
    <source>
        <dbReference type="ARBA" id="ARBA00022452"/>
    </source>
</evidence>
<dbReference type="Pfam" id="PF07715">
    <property type="entry name" value="Plug"/>
    <property type="match status" value="1"/>
</dbReference>
<keyword evidence="16" id="KW-1185">Reference proteome</keyword>
<evidence type="ECO:0000256" key="2">
    <source>
        <dbReference type="ARBA" id="ARBA00009810"/>
    </source>
</evidence>
<evidence type="ECO:0000256" key="5">
    <source>
        <dbReference type="ARBA" id="ARBA00022692"/>
    </source>
</evidence>
<sequence length="1259" mass="134977">MSSYRKSSKGLLSFKLKTIPLIILSTFSQYGQAEESSAKNNAATSLAQSSVHDDASEIGSVNVVRPMVLPSSAAKYDKSGSILLSAKDGDDNKVGTSAGAKEYARSLAKDKGKNDLPIGIQLQDIQVRAKRLYEIGPLRGLALTKEEIPGNVQSISAKEIKESHALSISDLMNSKLQSVNVNDYQSNPFQMDVTYRGFTASPQLGTAQGLSVFLDGVRVNEPFGDVVNWDMLPLNALAGLDVFPGSNPIFGLGTLGGALSMRTKSGFDAKEGTIEALGGSFNRKQIQGSVGGNNGVIAGFVAANIFNEDGWRDNSPSKVNQLFAKGEWRNEKLQLGLSALYAGNELTGNGLLPTEIAQQDRSSVFTSPDVTKNRLLQFQLTGLWDVTDTFNITGQIYKRKSRRNSSTGDMNGDFGGAVTRRPNPGEQIAPGYADIDRDGLPDSTGRVANVAISQGGYTLDANGNPEQISGGFQQIGVDQDGNPIIDEVFINNPAFDASNLAIGTNFNTAVSANQGTQDIYDNDGNFVKTVPLWGYGQLLDGTFATSSLNNPTLPDTFKQAALTVWQNRSAIRTLQNLQSSLGLLDATNENGLSTFFAVEGLESGEFDAGFVNDNGFFVALNHKAIIVPVGADGNYILGTADSNVGLGKPLLILVRDPVTGVPLERNGVDFNGTSRAQVGKGTGYACDENGQNCTPTALITKTEIEQVTDGGAIQFNWNLEKHKFMIGASIDSSDASYNSAQYLGLLDNNRNAVLAPDRLGYEYAAASNPLGLNNFGGNSITKSLYFSETWTPTKEWSFTGAGRYNQTFVKNELAINSILGVAGPNKFLNFYNLGVLCNDNNNDGTVTADECPAGEILPFTVERANGLGAIGKGETEKFSYYSFNPSLGATWQPHETLNLYANWNKGARTPSVIELGCALDDTPVPATTNADGTPASYRPRSLMERRFCSLPSTLAGDPYLKQVRSETMELGARGYLTPELQWNATVYNTDLTDDIYFVSFTPDRSFFQNIGNTRRRGFETGIQGKVGKASFRLNYSLTDATFQSGFLTASPNNSSAGTLVQGDSLVASLTPTGYQQISVKPGDKIPGIPLHNLNASFNYEVTPDWNVGFTAILHSSAFVRGNENNKHRAGPASPIVGACSTIVTDENGLQTGSNCASSLARPAFRYGGKTAGYAVFNLNTSYKLTKGLTAGLQISNLFNREYQSAGRLGLNPFSPSINGLVGANGFNYNSNDWRSSTFLAPGAPRAAYFTLTYDFDLGK</sequence>
<keyword evidence="6 11" id="KW-0798">TonB box</keyword>
<dbReference type="InterPro" id="IPR036942">
    <property type="entry name" value="Beta-barrel_TonB_sf"/>
</dbReference>
<dbReference type="SUPFAM" id="SSF56935">
    <property type="entry name" value="Porins"/>
    <property type="match status" value="2"/>
</dbReference>
<keyword evidence="5 10" id="KW-0812">Transmembrane</keyword>
<evidence type="ECO:0000259" key="13">
    <source>
        <dbReference type="Pfam" id="PF00593"/>
    </source>
</evidence>
<dbReference type="PANTHER" id="PTHR30069">
    <property type="entry name" value="TONB-DEPENDENT OUTER MEMBRANE RECEPTOR"/>
    <property type="match status" value="1"/>
</dbReference>
<comment type="subcellular location">
    <subcellularLocation>
        <location evidence="1 10">Cell outer membrane</location>
        <topology evidence="1 10">Multi-pass membrane protein</topology>
    </subcellularLocation>
</comment>
<evidence type="ECO:0000256" key="12">
    <source>
        <dbReference type="SAM" id="MobiDB-lite"/>
    </source>
</evidence>
<keyword evidence="8 15" id="KW-0675">Receptor</keyword>
<evidence type="ECO:0000256" key="3">
    <source>
        <dbReference type="ARBA" id="ARBA00022448"/>
    </source>
</evidence>
<name>A0A4Y9VRH5_9PROT</name>
<dbReference type="GO" id="GO:0009279">
    <property type="term" value="C:cell outer membrane"/>
    <property type="evidence" value="ECO:0007669"/>
    <property type="project" value="UniProtKB-SubCell"/>
</dbReference>
<dbReference type="RefSeq" id="WP_135277177.1">
    <property type="nucleotide sequence ID" value="NZ_PQVH01000008.1"/>
</dbReference>